<dbReference type="STRING" id="69332.A0A388K5N6"/>
<evidence type="ECO:0000256" key="4">
    <source>
        <dbReference type="ARBA" id="ARBA00022554"/>
    </source>
</evidence>
<dbReference type="PANTHER" id="PTHR31851">
    <property type="entry name" value="FE(2+)/MN(2+) TRANSPORTER PCL1"/>
    <property type="match status" value="1"/>
</dbReference>
<feature type="transmembrane region" description="Helical" evidence="10">
    <location>
        <begin position="133"/>
        <end position="154"/>
    </location>
</feature>
<evidence type="ECO:0000256" key="2">
    <source>
        <dbReference type="ARBA" id="ARBA00007049"/>
    </source>
</evidence>
<dbReference type="Proteomes" id="UP000265515">
    <property type="component" value="Unassembled WGS sequence"/>
</dbReference>
<comment type="similarity">
    <text evidence="2">Belongs to the CCC1 family.</text>
</comment>
<evidence type="ECO:0000256" key="10">
    <source>
        <dbReference type="SAM" id="Phobius"/>
    </source>
</evidence>
<dbReference type="GO" id="GO:0030026">
    <property type="term" value="P:intracellular manganese ion homeostasis"/>
    <property type="evidence" value="ECO:0007669"/>
    <property type="project" value="InterPro"/>
</dbReference>
<keyword evidence="5 10" id="KW-0812">Transmembrane</keyword>
<dbReference type="OMA" id="LEHENGP"/>
<dbReference type="InterPro" id="IPR008217">
    <property type="entry name" value="Ccc1_fam"/>
</dbReference>
<protein>
    <submittedName>
        <fullName evidence="11">Uncharacterized protein</fullName>
    </submittedName>
</protein>
<dbReference type="AlphaFoldDB" id="A0A388K5N6"/>
<dbReference type="Pfam" id="PF01988">
    <property type="entry name" value="VIT1"/>
    <property type="match status" value="1"/>
</dbReference>
<feature type="transmembrane region" description="Helical" evidence="10">
    <location>
        <begin position="104"/>
        <end position="126"/>
    </location>
</feature>
<name>A0A388K5N6_CHABU</name>
<keyword evidence="4" id="KW-0926">Vacuole</keyword>
<reference evidence="11 12" key="1">
    <citation type="journal article" date="2018" name="Cell">
        <title>The Chara Genome: Secondary Complexity and Implications for Plant Terrestrialization.</title>
        <authorList>
            <person name="Nishiyama T."/>
            <person name="Sakayama H."/>
            <person name="Vries J.D."/>
            <person name="Buschmann H."/>
            <person name="Saint-Marcoux D."/>
            <person name="Ullrich K.K."/>
            <person name="Haas F.B."/>
            <person name="Vanderstraeten L."/>
            <person name="Becker D."/>
            <person name="Lang D."/>
            <person name="Vosolsobe S."/>
            <person name="Rombauts S."/>
            <person name="Wilhelmsson P.K.I."/>
            <person name="Janitza P."/>
            <person name="Kern R."/>
            <person name="Heyl A."/>
            <person name="Rumpler F."/>
            <person name="Villalobos L.I.A.C."/>
            <person name="Clay J.M."/>
            <person name="Skokan R."/>
            <person name="Toyoda A."/>
            <person name="Suzuki Y."/>
            <person name="Kagoshima H."/>
            <person name="Schijlen E."/>
            <person name="Tajeshwar N."/>
            <person name="Catarino B."/>
            <person name="Hetherington A.J."/>
            <person name="Saltykova A."/>
            <person name="Bonnot C."/>
            <person name="Breuninger H."/>
            <person name="Symeonidi A."/>
            <person name="Radhakrishnan G.V."/>
            <person name="Van Nieuwerburgh F."/>
            <person name="Deforce D."/>
            <person name="Chang C."/>
            <person name="Karol K.G."/>
            <person name="Hedrich R."/>
            <person name="Ulvskov P."/>
            <person name="Glockner G."/>
            <person name="Delwiche C.F."/>
            <person name="Petrasek J."/>
            <person name="Van de Peer Y."/>
            <person name="Friml J."/>
            <person name="Beilby M."/>
            <person name="Dolan L."/>
            <person name="Kohara Y."/>
            <person name="Sugano S."/>
            <person name="Fujiyama A."/>
            <person name="Delaux P.-M."/>
            <person name="Quint M."/>
            <person name="TheiBen G."/>
            <person name="Hagemann M."/>
            <person name="Harholt J."/>
            <person name="Dunand C."/>
            <person name="Zachgo S."/>
            <person name="Langdale J."/>
            <person name="Maumus F."/>
            <person name="Straeten D.V.D."/>
            <person name="Gould S.B."/>
            <person name="Rensing S.A."/>
        </authorList>
    </citation>
    <scope>NUCLEOTIDE SEQUENCE [LARGE SCALE GENOMIC DNA]</scope>
    <source>
        <strain evidence="11 12">S276</strain>
    </source>
</reference>
<dbReference type="GO" id="GO:0006826">
    <property type="term" value="P:iron ion transport"/>
    <property type="evidence" value="ECO:0007669"/>
    <property type="project" value="UniProtKB-KW"/>
</dbReference>
<comment type="subcellular location">
    <subcellularLocation>
        <location evidence="1">Vacuole membrane</location>
        <topology evidence="1">Multi-pass membrane protein</topology>
    </subcellularLocation>
</comment>
<dbReference type="CDD" id="cd02432">
    <property type="entry name" value="Nodulin-21_like_1"/>
    <property type="match status" value="1"/>
</dbReference>
<keyword evidence="3" id="KW-0410">Iron transport</keyword>
<evidence type="ECO:0000256" key="6">
    <source>
        <dbReference type="ARBA" id="ARBA00022989"/>
    </source>
</evidence>
<evidence type="ECO:0000313" key="11">
    <source>
        <dbReference type="EMBL" id="GBG65361.1"/>
    </source>
</evidence>
<evidence type="ECO:0000256" key="9">
    <source>
        <dbReference type="SAM" id="MobiDB-lite"/>
    </source>
</evidence>
<evidence type="ECO:0000313" key="12">
    <source>
        <dbReference type="Proteomes" id="UP000265515"/>
    </source>
</evidence>
<evidence type="ECO:0000256" key="7">
    <source>
        <dbReference type="ARBA" id="ARBA00023136"/>
    </source>
</evidence>
<feature type="transmembrane region" description="Helical" evidence="10">
    <location>
        <begin position="166"/>
        <end position="184"/>
    </location>
</feature>
<keyword evidence="6 10" id="KW-1133">Transmembrane helix</keyword>
<dbReference type="GO" id="GO:0005774">
    <property type="term" value="C:vacuolar membrane"/>
    <property type="evidence" value="ECO:0007669"/>
    <property type="project" value="UniProtKB-SubCell"/>
</dbReference>
<dbReference type="Gramene" id="GBG65361">
    <property type="protein sequence ID" value="GBG65361"/>
    <property type="gene ID" value="CBR_g50723"/>
</dbReference>
<sequence>MIISGLAGLVAGACSMGIGEYVSVHSQRDTEKADLEKERIEHEKGPESRARELEELTQIYVKRGLKYELAKQVAEELTNHDYLRAHARDELGIDLDDLANPSQAAFASVVAFVLAGLIPLISCAFVKDHNTRLGVVIGVATICLLISGAIGAWLGGASIWRPALRVTVGGWAAMLVTFGILRAFGTAGL</sequence>
<evidence type="ECO:0000256" key="5">
    <source>
        <dbReference type="ARBA" id="ARBA00022692"/>
    </source>
</evidence>
<keyword evidence="12" id="KW-1185">Reference proteome</keyword>
<dbReference type="EMBL" id="BFEA01000061">
    <property type="protein sequence ID" value="GBG65361.1"/>
    <property type="molecule type" value="Genomic_DNA"/>
</dbReference>
<keyword evidence="7 10" id="KW-0472">Membrane</keyword>
<keyword evidence="3" id="KW-0408">Iron</keyword>
<feature type="region of interest" description="Disordered" evidence="9">
    <location>
        <begin position="29"/>
        <end position="48"/>
    </location>
</feature>
<accession>A0A388K5N6</accession>
<dbReference type="OrthoDB" id="73465at2759"/>
<evidence type="ECO:0000256" key="8">
    <source>
        <dbReference type="ARBA" id="ARBA00044464"/>
    </source>
</evidence>
<keyword evidence="3" id="KW-0813">Transport</keyword>
<evidence type="ECO:0000256" key="1">
    <source>
        <dbReference type="ARBA" id="ARBA00004128"/>
    </source>
</evidence>
<dbReference type="GO" id="GO:0005384">
    <property type="term" value="F:manganese ion transmembrane transporter activity"/>
    <property type="evidence" value="ECO:0007669"/>
    <property type="project" value="InterPro"/>
</dbReference>
<proteinExistence type="inferred from homology"/>
<comment type="caution">
    <text evidence="11">The sequence shown here is derived from an EMBL/GenBank/DDBJ whole genome shotgun (WGS) entry which is preliminary data.</text>
</comment>
<gene>
    <name evidence="11" type="ORF">CBR_g50723</name>
</gene>
<comment type="catalytic activity">
    <reaction evidence="8">
        <text>Fe(2+)(in) = Fe(2+)(out)</text>
        <dbReference type="Rhea" id="RHEA:28486"/>
        <dbReference type="ChEBI" id="CHEBI:29033"/>
    </reaction>
    <physiologicalReaction direction="left-to-right" evidence="8">
        <dbReference type="Rhea" id="RHEA:28487"/>
    </physiologicalReaction>
</comment>
<organism evidence="11 12">
    <name type="scientific">Chara braunii</name>
    <name type="common">Braun's stonewort</name>
    <dbReference type="NCBI Taxonomy" id="69332"/>
    <lineage>
        <taxon>Eukaryota</taxon>
        <taxon>Viridiplantae</taxon>
        <taxon>Streptophyta</taxon>
        <taxon>Charophyceae</taxon>
        <taxon>Charales</taxon>
        <taxon>Characeae</taxon>
        <taxon>Chara</taxon>
    </lineage>
</organism>
<evidence type="ECO:0000256" key="3">
    <source>
        <dbReference type="ARBA" id="ARBA00022496"/>
    </source>
</evidence>
<keyword evidence="3" id="KW-0406">Ion transport</keyword>